<feature type="domain" description="Nudix hydrolase" evidence="13">
    <location>
        <begin position="1"/>
        <end position="127"/>
    </location>
</feature>
<evidence type="ECO:0000256" key="8">
    <source>
        <dbReference type="ARBA" id="ARBA00022842"/>
    </source>
</evidence>
<dbReference type="GO" id="GO:0008413">
    <property type="term" value="F:8-oxo-7,8-dihydroguanosine triphosphate pyrophosphatase activity"/>
    <property type="evidence" value="ECO:0007669"/>
    <property type="project" value="TreeGrafter"/>
</dbReference>
<evidence type="ECO:0000313" key="14">
    <source>
        <dbReference type="EMBL" id="RNM13091.1"/>
    </source>
</evidence>
<evidence type="ECO:0000313" key="15">
    <source>
        <dbReference type="Proteomes" id="UP000279994"/>
    </source>
</evidence>
<dbReference type="RefSeq" id="WP_123224065.1">
    <property type="nucleotide sequence ID" value="NZ_RJSF01000043.1"/>
</dbReference>
<dbReference type="PROSITE" id="PS00893">
    <property type="entry name" value="NUDIX_BOX"/>
    <property type="match status" value="1"/>
</dbReference>
<dbReference type="InterPro" id="IPR015797">
    <property type="entry name" value="NUDIX_hydrolase-like_dom_sf"/>
</dbReference>
<keyword evidence="4" id="KW-0235">DNA replication</keyword>
<evidence type="ECO:0000256" key="5">
    <source>
        <dbReference type="ARBA" id="ARBA00022723"/>
    </source>
</evidence>
<evidence type="ECO:0000256" key="2">
    <source>
        <dbReference type="ARBA" id="ARBA00005582"/>
    </source>
</evidence>
<evidence type="ECO:0000256" key="9">
    <source>
        <dbReference type="ARBA" id="ARBA00023204"/>
    </source>
</evidence>
<comment type="catalytic activity">
    <reaction evidence="10">
        <text>8-oxo-dGTP + H2O = 8-oxo-dGMP + diphosphate + H(+)</text>
        <dbReference type="Rhea" id="RHEA:31575"/>
        <dbReference type="ChEBI" id="CHEBI:15377"/>
        <dbReference type="ChEBI" id="CHEBI:15378"/>
        <dbReference type="ChEBI" id="CHEBI:33019"/>
        <dbReference type="ChEBI" id="CHEBI:63224"/>
        <dbReference type="ChEBI" id="CHEBI:77896"/>
        <dbReference type="EC" id="3.6.1.55"/>
    </reaction>
</comment>
<reference evidence="14 15" key="1">
    <citation type="submission" date="2018-11" db="EMBL/GenBank/DDBJ databases">
        <authorList>
            <person name="Li F."/>
        </authorList>
    </citation>
    <scope>NUCLEOTIDE SEQUENCE [LARGE SCALE GENOMIC DNA]</scope>
    <source>
        <strain evidence="14 15">Gsoil 818</strain>
    </source>
</reference>
<accession>A0A3N0GKY2</accession>
<dbReference type="GO" id="GO:0046872">
    <property type="term" value="F:metal ion binding"/>
    <property type="evidence" value="ECO:0007669"/>
    <property type="project" value="UniProtKB-KW"/>
</dbReference>
<keyword evidence="7 12" id="KW-0378">Hydrolase</keyword>
<dbReference type="Pfam" id="PF00293">
    <property type="entry name" value="NUDIX"/>
    <property type="match status" value="1"/>
</dbReference>
<evidence type="ECO:0000256" key="3">
    <source>
        <dbReference type="ARBA" id="ARBA00022457"/>
    </source>
</evidence>
<dbReference type="GO" id="GO:0006281">
    <property type="term" value="P:DNA repair"/>
    <property type="evidence" value="ECO:0007669"/>
    <property type="project" value="UniProtKB-KW"/>
</dbReference>
<dbReference type="PANTHER" id="PTHR47707">
    <property type="entry name" value="8-OXO-DGTP DIPHOSPHATASE"/>
    <property type="match status" value="1"/>
</dbReference>
<dbReference type="CDD" id="cd03425">
    <property type="entry name" value="NUDIX_MutT_NudA_like"/>
    <property type="match status" value="1"/>
</dbReference>
<evidence type="ECO:0000256" key="12">
    <source>
        <dbReference type="RuleBase" id="RU003476"/>
    </source>
</evidence>
<dbReference type="PROSITE" id="PS51462">
    <property type="entry name" value="NUDIX"/>
    <property type="match status" value="1"/>
</dbReference>
<evidence type="ECO:0000256" key="7">
    <source>
        <dbReference type="ARBA" id="ARBA00022801"/>
    </source>
</evidence>
<dbReference type="InterPro" id="IPR020476">
    <property type="entry name" value="Nudix_hydrolase"/>
</dbReference>
<dbReference type="PRINTS" id="PR00502">
    <property type="entry name" value="NUDIXFAMILY"/>
</dbReference>
<organism evidence="14 15">
    <name type="scientific">Nocardioides pocheonensis</name>
    <dbReference type="NCBI Taxonomy" id="661485"/>
    <lineage>
        <taxon>Bacteria</taxon>
        <taxon>Bacillati</taxon>
        <taxon>Actinomycetota</taxon>
        <taxon>Actinomycetes</taxon>
        <taxon>Propionibacteriales</taxon>
        <taxon>Nocardioidaceae</taxon>
        <taxon>Nocardioides</taxon>
    </lineage>
</organism>
<dbReference type="Gene3D" id="3.90.79.10">
    <property type="entry name" value="Nucleoside Triphosphate Pyrophosphohydrolase"/>
    <property type="match status" value="1"/>
</dbReference>
<dbReference type="GO" id="GO:0035539">
    <property type="term" value="F:8-oxo-7,8-dihydrodeoxyguanosine triphosphate pyrophosphatase activity"/>
    <property type="evidence" value="ECO:0007669"/>
    <property type="project" value="UniProtKB-EC"/>
</dbReference>
<protein>
    <recommendedName>
        <fullName evidence="11">8-oxo-dGTP diphosphatase</fullName>
        <ecNumber evidence="11">3.6.1.55</ecNumber>
    </recommendedName>
</protein>
<dbReference type="OrthoDB" id="9804442at2"/>
<evidence type="ECO:0000256" key="4">
    <source>
        <dbReference type="ARBA" id="ARBA00022705"/>
    </source>
</evidence>
<gene>
    <name evidence="14" type="ORF">EFL26_16840</name>
</gene>
<comment type="cofactor">
    <cofactor evidence="1">
        <name>Mg(2+)</name>
        <dbReference type="ChEBI" id="CHEBI:18420"/>
    </cofactor>
</comment>
<proteinExistence type="inferred from homology"/>
<evidence type="ECO:0000259" key="13">
    <source>
        <dbReference type="PROSITE" id="PS51462"/>
    </source>
</evidence>
<dbReference type="SUPFAM" id="SSF55811">
    <property type="entry name" value="Nudix"/>
    <property type="match status" value="1"/>
</dbReference>
<dbReference type="GO" id="GO:0006260">
    <property type="term" value="P:DNA replication"/>
    <property type="evidence" value="ECO:0007669"/>
    <property type="project" value="UniProtKB-KW"/>
</dbReference>
<dbReference type="AlphaFoldDB" id="A0A3N0GKY2"/>
<keyword evidence="9" id="KW-0234">DNA repair</keyword>
<keyword evidence="5" id="KW-0479">Metal-binding</keyword>
<dbReference type="InterPro" id="IPR020084">
    <property type="entry name" value="NUDIX_hydrolase_CS"/>
</dbReference>
<name>A0A3N0GKY2_9ACTN</name>
<dbReference type="GO" id="GO:0044715">
    <property type="term" value="F:8-oxo-dGDP phosphatase activity"/>
    <property type="evidence" value="ECO:0007669"/>
    <property type="project" value="TreeGrafter"/>
</dbReference>
<dbReference type="InterPro" id="IPR047127">
    <property type="entry name" value="MutT-like"/>
</dbReference>
<evidence type="ECO:0000256" key="6">
    <source>
        <dbReference type="ARBA" id="ARBA00022763"/>
    </source>
</evidence>
<dbReference type="Proteomes" id="UP000279994">
    <property type="component" value="Unassembled WGS sequence"/>
</dbReference>
<comment type="caution">
    <text evidence="14">The sequence shown here is derived from an EMBL/GenBank/DDBJ whole genome shotgun (WGS) entry which is preliminary data.</text>
</comment>
<dbReference type="EMBL" id="RJSF01000043">
    <property type="protein sequence ID" value="RNM13091.1"/>
    <property type="molecule type" value="Genomic_DNA"/>
</dbReference>
<evidence type="ECO:0000256" key="1">
    <source>
        <dbReference type="ARBA" id="ARBA00001946"/>
    </source>
</evidence>
<keyword evidence="6" id="KW-0227">DNA damage</keyword>
<comment type="similarity">
    <text evidence="2 12">Belongs to the Nudix hydrolase family.</text>
</comment>
<evidence type="ECO:0000256" key="10">
    <source>
        <dbReference type="ARBA" id="ARBA00035861"/>
    </source>
</evidence>
<sequence>MQLVVGVAIVHGGRVLAARRSYPAESAGRWELPGGKVDRGETPAEGAEREILEELGCRITVTGWLEPEVQIRDGLVLRVATAALSDREPVPRHGEHDAVRWLRADRLDDVDWLPADRPFVEALRKTLGAEN</sequence>
<dbReference type="PANTHER" id="PTHR47707:SF1">
    <property type="entry name" value="NUDIX HYDROLASE FAMILY PROTEIN"/>
    <property type="match status" value="1"/>
</dbReference>
<dbReference type="GO" id="GO:0044716">
    <property type="term" value="F:8-oxo-GDP phosphatase activity"/>
    <property type="evidence" value="ECO:0007669"/>
    <property type="project" value="TreeGrafter"/>
</dbReference>
<dbReference type="EC" id="3.6.1.55" evidence="11"/>
<keyword evidence="15" id="KW-1185">Reference proteome</keyword>
<keyword evidence="3" id="KW-0515">Mutator protein</keyword>
<evidence type="ECO:0000256" key="11">
    <source>
        <dbReference type="ARBA" id="ARBA00038905"/>
    </source>
</evidence>
<dbReference type="InterPro" id="IPR000086">
    <property type="entry name" value="NUDIX_hydrolase_dom"/>
</dbReference>
<keyword evidence="8" id="KW-0460">Magnesium</keyword>